<protein>
    <submittedName>
        <fullName evidence="6">Putative ABC transport system ATP-binding protein</fullName>
    </submittedName>
</protein>
<dbReference type="SMART" id="SM00382">
    <property type="entry name" value="AAA"/>
    <property type="match status" value="1"/>
</dbReference>
<name>A0A1T5AT65_9FIRM</name>
<dbReference type="InterPro" id="IPR017871">
    <property type="entry name" value="ABC_transporter-like_CS"/>
</dbReference>
<dbReference type="Gene3D" id="3.40.50.300">
    <property type="entry name" value="P-loop containing nucleotide triphosphate hydrolases"/>
    <property type="match status" value="1"/>
</dbReference>
<dbReference type="PROSITE" id="PS00211">
    <property type="entry name" value="ABC_TRANSPORTER_1"/>
    <property type="match status" value="1"/>
</dbReference>
<comment type="similarity">
    <text evidence="1">Belongs to the ABC transporter superfamily.</text>
</comment>
<dbReference type="GO" id="GO:0005524">
    <property type="term" value="F:ATP binding"/>
    <property type="evidence" value="ECO:0007669"/>
    <property type="project" value="UniProtKB-KW"/>
</dbReference>
<evidence type="ECO:0000256" key="3">
    <source>
        <dbReference type="ARBA" id="ARBA00022741"/>
    </source>
</evidence>
<dbReference type="EMBL" id="FUYN01000002">
    <property type="protein sequence ID" value="SKB38047.1"/>
    <property type="molecule type" value="Genomic_DNA"/>
</dbReference>
<sequence length="240" mass="26652">MKWGEAMNTLIKGVNVSKIYKMGEVDIRALSEIDFEIYDCEFLVLLGPSGSGKSTLLNIVGGMDSLTSGELYYKGKPIHNGGKKLLTEYRRDAVGFVFQFYNLMPNLTALENVDLAREISSSPLDAKDMLEKVGLLDRKDHFPSQLSGGQQQRVAIARALAKNPEILLCDEPTGALDSVSSREVIRILKEFSRSFEKTVIVITHNASIAQTADRVMYIKDGKIEKVEVNENPIPVEEIVL</sequence>
<feature type="domain" description="ABC transporter" evidence="5">
    <location>
        <begin position="11"/>
        <end position="238"/>
    </location>
</feature>
<evidence type="ECO:0000259" key="5">
    <source>
        <dbReference type="PROSITE" id="PS50893"/>
    </source>
</evidence>
<dbReference type="InterPro" id="IPR003439">
    <property type="entry name" value="ABC_transporter-like_ATP-bd"/>
</dbReference>
<dbReference type="AlphaFoldDB" id="A0A1T5AT65"/>
<keyword evidence="3" id="KW-0547">Nucleotide-binding</keyword>
<dbReference type="SUPFAM" id="SSF52540">
    <property type="entry name" value="P-loop containing nucleoside triphosphate hydrolases"/>
    <property type="match status" value="1"/>
</dbReference>
<gene>
    <name evidence="6" type="ORF">SAMN02745120_1162</name>
</gene>
<evidence type="ECO:0000313" key="7">
    <source>
        <dbReference type="Proteomes" id="UP000243406"/>
    </source>
</evidence>
<dbReference type="GO" id="GO:0022857">
    <property type="term" value="F:transmembrane transporter activity"/>
    <property type="evidence" value="ECO:0007669"/>
    <property type="project" value="UniProtKB-ARBA"/>
</dbReference>
<dbReference type="GO" id="GO:0098796">
    <property type="term" value="C:membrane protein complex"/>
    <property type="evidence" value="ECO:0007669"/>
    <property type="project" value="UniProtKB-ARBA"/>
</dbReference>
<dbReference type="PANTHER" id="PTHR42798:SF2">
    <property type="entry name" value="ABC TRANSPORTER ATP-BINDING PROTEIN MG467-RELATED"/>
    <property type="match status" value="1"/>
</dbReference>
<evidence type="ECO:0000256" key="1">
    <source>
        <dbReference type="ARBA" id="ARBA00005417"/>
    </source>
</evidence>
<dbReference type="PROSITE" id="PS50893">
    <property type="entry name" value="ABC_TRANSPORTER_2"/>
    <property type="match status" value="1"/>
</dbReference>
<dbReference type="InterPro" id="IPR027417">
    <property type="entry name" value="P-loop_NTPase"/>
</dbReference>
<reference evidence="7" key="1">
    <citation type="submission" date="2017-02" db="EMBL/GenBank/DDBJ databases">
        <authorList>
            <person name="Varghese N."/>
            <person name="Submissions S."/>
        </authorList>
    </citation>
    <scope>NUCLEOTIDE SEQUENCE [LARGE SCALE GENOMIC DNA]</scope>
    <source>
        <strain evidence="7">ATCC 35199</strain>
    </source>
</reference>
<evidence type="ECO:0000256" key="2">
    <source>
        <dbReference type="ARBA" id="ARBA00022448"/>
    </source>
</evidence>
<dbReference type="FunFam" id="3.40.50.300:FF:000032">
    <property type="entry name" value="Export ABC transporter ATP-binding protein"/>
    <property type="match status" value="1"/>
</dbReference>
<keyword evidence="2" id="KW-0813">Transport</keyword>
<accession>A0A1T5AT65</accession>
<evidence type="ECO:0000256" key="4">
    <source>
        <dbReference type="ARBA" id="ARBA00022840"/>
    </source>
</evidence>
<keyword evidence="7" id="KW-1185">Reference proteome</keyword>
<evidence type="ECO:0000313" key="6">
    <source>
        <dbReference type="EMBL" id="SKB38047.1"/>
    </source>
</evidence>
<keyword evidence="4 6" id="KW-0067">ATP-binding</keyword>
<dbReference type="PANTHER" id="PTHR42798">
    <property type="entry name" value="LIPOPROTEIN-RELEASING SYSTEM ATP-BINDING PROTEIN LOLD"/>
    <property type="match status" value="1"/>
</dbReference>
<dbReference type="InterPro" id="IPR003593">
    <property type="entry name" value="AAA+_ATPase"/>
</dbReference>
<dbReference type="GO" id="GO:0016887">
    <property type="term" value="F:ATP hydrolysis activity"/>
    <property type="evidence" value="ECO:0007669"/>
    <property type="project" value="InterPro"/>
</dbReference>
<dbReference type="CDD" id="cd03255">
    <property type="entry name" value="ABC_MJ0796_LolCDE_FtsE"/>
    <property type="match status" value="1"/>
</dbReference>
<dbReference type="Pfam" id="PF00005">
    <property type="entry name" value="ABC_tran"/>
    <property type="match status" value="1"/>
</dbReference>
<organism evidence="6 7">
    <name type="scientific">Acetoanaerobium noterae</name>
    <dbReference type="NCBI Taxonomy" id="745369"/>
    <lineage>
        <taxon>Bacteria</taxon>
        <taxon>Bacillati</taxon>
        <taxon>Bacillota</taxon>
        <taxon>Clostridia</taxon>
        <taxon>Peptostreptococcales</taxon>
        <taxon>Filifactoraceae</taxon>
        <taxon>Acetoanaerobium</taxon>
    </lineage>
</organism>
<dbReference type="InterPro" id="IPR017911">
    <property type="entry name" value="MacB-like_ATP-bd"/>
</dbReference>
<dbReference type="Proteomes" id="UP000243406">
    <property type="component" value="Unassembled WGS sequence"/>
</dbReference>
<proteinExistence type="inferred from homology"/>